<evidence type="ECO:0000313" key="3">
    <source>
        <dbReference type="Proteomes" id="UP000628840"/>
    </source>
</evidence>
<protein>
    <recommendedName>
        <fullName evidence="1">CobQ/CobB/MinD/ParA nucleotide binding domain-containing protein</fullName>
    </recommendedName>
</protein>
<dbReference type="Pfam" id="PF01656">
    <property type="entry name" value="CbiA"/>
    <property type="match status" value="1"/>
</dbReference>
<dbReference type="InterPro" id="IPR002586">
    <property type="entry name" value="CobQ/CobB/MinD/ParA_Nub-bd_dom"/>
</dbReference>
<dbReference type="InterPro" id="IPR050625">
    <property type="entry name" value="ParA/MinD_ATPase"/>
</dbReference>
<dbReference type="GO" id="GO:0009898">
    <property type="term" value="C:cytoplasmic side of plasma membrane"/>
    <property type="evidence" value="ECO:0007669"/>
    <property type="project" value="TreeGrafter"/>
</dbReference>
<dbReference type="OrthoDB" id="204933at2157"/>
<reference evidence="2 3" key="1">
    <citation type="journal article" date="2019" name="Int. J. Syst. Evol. Microbiol.">
        <title>The Global Catalogue of Microorganisms (GCM) 10K type strain sequencing project: providing services to taxonomists for standard genome sequencing and annotation.</title>
        <authorList>
            <consortium name="The Broad Institute Genomics Platform"/>
            <consortium name="The Broad Institute Genome Sequencing Center for Infectious Disease"/>
            <person name="Wu L."/>
            <person name="Ma J."/>
        </authorList>
    </citation>
    <scope>NUCLEOTIDE SEQUENCE [LARGE SCALE GENOMIC DNA]</scope>
    <source>
        <strain evidence="2 3">JCM 19585</strain>
    </source>
</reference>
<sequence length="218" mass="21658">MILAVVGGKGGVGKSTVAFELAALRGAVVVDADLAMADLPTARGPDLHDVLAGRADPVEAVREGGAVDILPCGRTLAGARACDLGALGGALEAVEHAYGDVVVDCAAGMRADVGVPLAVADACVVVTAPERPALADALRARELARTFDAGLAVVAYNHAGEAPASVERALGAPAVAIPSDDAVVRARRAGQPVTRLFPDAPAVSGFAALAESIRACGL</sequence>
<dbReference type="SUPFAM" id="SSF52540">
    <property type="entry name" value="P-loop containing nucleoside triphosphate hydrolases"/>
    <property type="match status" value="1"/>
</dbReference>
<organism evidence="2 3">
    <name type="scientific">Halarchaeum grantii</name>
    <dbReference type="NCBI Taxonomy" id="1193105"/>
    <lineage>
        <taxon>Archaea</taxon>
        <taxon>Methanobacteriati</taxon>
        <taxon>Methanobacteriota</taxon>
        <taxon>Stenosarchaea group</taxon>
        <taxon>Halobacteria</taxon>
        <taxon>Halobacteriales</taxon>
        <taxon>Halobacteriaceae</taxon>
    </lineage>
</organism>
<dbReference type="RefSeq" id="WP_188880081.1">
    <property type="nucleotide sequence ID" value="NZ_BMPF01000001.1"/>
</dbReference>
<dbReference type="InterPro" id="IPR027417">
    <property type="entry name" value="P-loop_NTPase"/>
</dbReference>
<feature type="domain" description="CobQ/CobB/MinD/ParA nucleotide binding" evidence="1">
    <location>
        <begin position="3"/>
        <end position="150"/>
    </location>
</feature>
<gene>
    <name evidence="2" type="ORF">GCM10009037_10630</name>
</gene>
<proteinExistence type="predicted"/>
<dbReference type="GO" id="GO:0005829">
    <property type="term" value="C:cytosol"/>
    <property type="evidence" value="ECO:0007669"/>
    <property type="project" value="TreeGrafter"/>
</dbReference>
<dbReference type="EMBL" id="BMPF01000001">
    <property type="protein sequence ID" value="GGL28843.1"/>
    <property type="molecule type" value="Genomic_DNA"/>
</dbReference>
<dbReference type="PANTHER" id="PTHR43384:SF10">
    <property type="entry name" value="ATPASE INVOLVED IN CHROMOSOME PARTITIONING, PARA_MIND FAMILY"/>
    <property type="match status" value="1"/>
</dbReference>
<accession>A0A830F819</accession>
<name>A0A830F819_9EURY</name>
<dbReference type="Proteomes" id="UP000628840">
    <property type="component" value="Unassembled WGS sequence"/>
</dbReference>
<dbReference type="GO" id="GO:0051782">
    <property type="term" value="P:negative regulation of cell division"/>
    <property type="evidence" value="ECO:0007669"/>
    <property type="project" value="TreeGrafter"/>
</dbReference>
<dbReference type="GO" id="GO:0016887">
    <property type="term" value="F:ATP hydrolysis activity"/>
    <property type="evidence" value="ECO:0007669"/>
    <property type="project" value="TreeGrafter"/>
</dbReference>
<dbReference type="AlphaFoldDB" id="A0A830F819"/>
<evidence type="ECO:0000313" key="2">
    <source>
        <dbReference type="EMBL" id="GGL28843.1"/>
    </source>
</evidence>
<comment type="caution">
    <text evidence="2">The sequence shown here is derived from an EMBL/GenBank/DDBJ whole genome shotgun (WGS) entry which is preliminary data.</text>
</comment>
<dbReference type="GO" id="GO:0005524">
    <property type="term" value="F:ATP binding"/>
    <property type="evidence" value="ECO:0007669"/>
    <property type="project" value="TreeGrafter"/>
</dbReference>
<dbReference type="PANTHER" id="PTHR43384">
    <property type="entry name" value="SEPTUM SITE-DETERMINING PROTEIN MIND HOMOLOG, CHLOROPLASTIC-RELATED"/>
    <property type="match status" value="1"/>
</dbReference>
<keyword evidence="3" id="KW-1185">Reference proteome</keyword>
<dbReference type="Gene3D" id="3.40.50.300">
    <property type="entry name" value="P-loop containing nucleotide triphosphate hydrolases"/>
    <property type="match status" value="1"/>
</dbReference>
<evidence type="ECO:0000259" key="1">
    <source>
        <dbReference type="Pfam" id="PF01656"/>
    </source>
</evidence>